<organism evidence="1">
    <name type="scientific">Micrurus lemniscatus lemniscatus</name>
    <dbReference type="NCBI Taxonomy" id="129467"/>
    <lineage>
        <taxon>Eukaryota</taxon>
        <taxon>Metazoa</taxon>
        <taxon>Chordata</taxon>
        <taxon>Craniata</taxon>
        <taxon>Vertebrata</taxon>
        <taxon>Euteleostomi</taxon>
        <taxon>Lepidosauria</taxon>
        <taxon>Squamata</taxon>
        <taxon>Bifurcata</taxon>
        <taxon>Unidentata</taxon>
        <taxon>Episquamata</taxon>
        <taxon>Toxicofera</taxon>
        <taxon>Serpentes</taxon>
        <taxon>Colubroidea</taxon>
        <taxon>Elapidae</taxon>
        <taxon>Elapinae</taxon>
        <taxon>Micrurus</taxon>
    </lineage>
</organism>
<proteinExistence type="predicted"/>
<reference evidence="1" key="2">
    <citation type="submission" date="2017-11" db="EMBL/GenBank/DDBJ databases">
        <title>Coralsnake Venomics: Analyses of Venom Gland Transcriptomes and Proteomes of Six Brazilian Taxa.</title>
        <authorList>
            <person name="Aird S.D."/>
            <person name="Jorge da Silva N."/>
            <person name="Qiu L."/>
            <person name="Villar-Briones A."/>
            <person name="Aparecida-Saddi V."/>
            <person name="Campos-Telles M.P."/>
            <person name="Grau M."/>
            <person name="Mikheyev A.S."/>
        </authorList>
    </citation>
    <scope>NUCLEOTIDE SEQUENCE</scope>
    <source>
        <tissue evidence="1">Venom_gland</tissue>
    </source>
</reference>
<evidence type="ECO:0000313" key="1">
    <source>
        <dbReference type="EMBL" id="LAA68185.1"/>
    </source>
</evidence>
<dbReference type="EMBL" id="IACK01005948">
    <property type="protein sequence ID" value="LAA68185.1"/>
    <property type="molecule type" value="Transcribed_RNA"/>
</dbReference>
<dbReference type="AlphaFoldDB" id="A0A2D4H866"/>
<accession>A0A2D4H866</accession>
<sequence>MRKEGSGKIDGRRTKYLQIKARENATGREASRRSLVYILHSFSSFSCRLKAKFGNQIPSCCVPALLHPLVSDEFTYPSTLTSKKRNDTVLFSQLLSYQFPEMG</sequence>
<reference evidence="1" key="1">
    <citation type="submission" date="2017-07" db="EMBL/GenBank/DDBJ databases">
        <authorList>
            <person name="Mikheyev A."/>
            <person name="Grau M."/>
        </authorList>
    </citation>
    <scope>NUCLEOTIDE SEQUENCE</scope>
    <source>
        <tissue evidence="1">Venom_gland</tissue>
    </source>
</reference>
<name>A0A2D4H866_MICLE</name>
<protein>
    <submittedName>
        <fullName evidence="1">Uncharacterized protein</fullName>
    </submittedName>
</protein>